<keyword evidence="3" id="KW-0862">Zinc</keyword>
<dbReference type="SMART" id="SM00184">
    <property type="entry name" value="RING"/>
    <property type="match status" value="1"/>
</dbReference>
<dbReference type="Gene3D" id="3.30.40.10">
    <property type="entry name" value="Zinc/RING finger domain, C3HC4 (zinc finger)"/>
    <property type="match status" value="1"/>
</dbReference>
<evidence type="ECO:0008006" key="10">
    <source>
        <dbReference type="Google" id="ProtNLM"/>
    </source>
</evidence>
<dbReference type="Gene3D" id="2.40.50.90">
    <property type="match status" value="5"/>
</dbReference>
<dbReference type="InterPro" id="IPR013083">
    <property type="entry name" value="Znf_RING/FYVE/PHD"/>
</dbReference>
<comment type="caution">
    <text evidence="8">The sequence shown here is derived from an EMBL/GenBank/DDBJ whole genome shotgun (WGS) entry which is preliminary data.</text>
</comment>
<dbReference type="PANTHER" id="PTHR16442">
    <property type="entry name" value="RING FINGER PROTEIN 17"/>
    <property type="match status" value="1"/>
</dbReference>
<feature type="region of interest" description="Disordered" evidence="5">
    <location>
        <begin position="1131"/>
        <end position="1160"/>
    </location>
</feature>
<dbReference type="InterPro" id="IPR047849">
    <property type="entry name" value="RNF17-like_TUDOR_rpt4"/>
</dbReference>
<evidence type="ECO:0000256" key="2">
    <source>
        <dbReference type="ARBA" id="ARBA00022771"/>
    </source>
</evidence>
<dbReference type="CDD" id="cd20417">
    <property type="entry name" value="Tudor_TDRD4_rpt4"/>
    <property type="match status" value="1"/>
</dbReference>
<feature type="domain" description="Tudor" evidence="7">
    <location>
        <begin position="926"/>
        <end position="983"/>
    </location>
</feature>
<dbReference type="InterPro" id="IPR035437">
    <property type="entry name" value="SNase_OB-fold_sf"/>
</dbReference>
<dbReference type="Pfam" id="PF00567">
    <property type="entry name" value="TUDOR"/>
    <property type="match status" value="4"/>
</dbReference>
<keyword evidence="2 4" id="KW-0863">Zinc-finger</keyword>
<dbReference type="SMART" id="SM00333">
    <property type="entry name" value="TUDOR"/>
    <property type="match status" value="4"/>
</dbReference>
<dbReference type="Proteomes" id="UP001239994">
    <property type="component" value="Unassembled WGS sequence"/>
</dbReference>
<gene>
    <name evidence="8" type="ORF">P4O66_008225</name>
</gene>
<dbReference type="PROSITE" id="PS00518">
    <property type="entry name" value="ZF_RING_1"/>
    <property type="match status" value="1"/>
</dbReference>
<evidence type="ECO:0000256" key="3">
    <source>
        <dbReference type="ARBA" id="ARBA00022833"/>
    </source>
</evidence>
<organism evidence="8 9">
    <name type="scientific">Electrophorus voltai</name>
    <dbReference type="NCBI Taxonomy" id="2609070"/>
    <lineage>
        <taxon>Eukaryota</taxon>
        <taxon>Metazoa</taxon>
        <taxon>Chordata</taxon>
        <taxon>Craniata</taxon>
        <taxon>Vertebrata</taxon>
        <taxon>Euteleostomi</taxon>
        <taxon>Actinopterygii</taxon>
        <taxon>Neopterygii</taxon>
        <taxon>Teleostei</taxon>
        <taxon>Ostariophysi</taxon>
        <taxon>Gymnotiformes</taxon>
        <taxon>Gymnotoidei</taxon>
        <taxon>Gymnotidae</taxon>
        <taxon>Electrophorus</taxon>
    </lineage>
</organism>
<proteinExistence type="predicted"/>
<feature type="region of interest" description="Disordered" evidence="5">
    <location>
        <begin position="299"/>
        <end position="351"/>
    </location>
</feature>
<evidence type="ECO:0000256" key="4">
    <source>
        <dbReference type="PROSITE-ProRule" id="PRU00175"/>
    </source>
</evidence>
<dbReference type="InterPro" id="IPR017907">
    <property type="entry name" value="Znf_RING_CS"/>
</dbReference>
<dbReference type="EMBL" id="JAROKS010000013">
    <property type="protein sequence ID" value="KAK1797875.1"/>
    <property type="molecule type" value="Genomic_DNA"/>
</dbReference>
<keyword evidence="1" id="KW-0479">Metal-binding</keyword>
<dbReference type="PROSITE" id="PS50089">
    <property type="entry name" value="ZF_RING_2"/>
    <property type="match status" value="1"/>
</dbReference>
<dbReference type="Gene3D" id="2.30.30.140">
    <property type="match status" value="5"/>
</dbReference>
<feature type="domain" description="RING-type" evidence="6">
    <location>
        <begin position="16"/>
        <end position="65"/>
    </location>
</feature>
<dbReference type="SUPFAM" id="SSF57850">
    <property type="entry name" value="RING/U-box"/>
    <property type="match status" value="1"/>
</dbReference>
<dbReference type="InterPro" id="IPR002999">
    <property type="entry name" value="Tudor"/>
</dbReference>
<sequence length="1587" mass="176902">RAPRWKSVMTDSAMTCNVCGSPYTLPEDEVVGNLPHVLLCGHIFCVPCLRALVSPQGVITCPDCQMGTEVDEEGVDGLQVDSRIIGLIYTAKMNSKRSCHGRHRWRGRRVGSLPSPPPAHPTQNAGTDQDLVKVLDEALCKATENLNTLDSLHQSVVQGIQTELKREKTRITKEIEDCIDKATGILHRRLRGVLLSELNQVEQLFSTGREECRRVEARRKELFTVMQKARHIRQVPSLRTCCHLAQILETLQEPVDADSFDRSCLTLCSGLSCVLHVDSLTESVGNCLKIMDRKVNLASEPAQLDPSQPMRNGGSGKRRTGQGSSGLSASPETAQEDLHTRTPVDPADGHNTDLLPSFIIEEIIEEADNSAERDGMEPKHREGQKVQRRNRKVLHDRTPGSHQKALQVWVVLSHLINPTHFYVRYMTERKAGVALARKINRFCSDARSHFVVRDQLSTGMMVFVRSKEEVWCRALVCELFQKGCLESVSQCPISEVARLQVFFQDYGFSKGLTISGDEDLSELNRCLRRADLIAQSDLHHWAPLAIRCSLKDIIPSDLVKGWSEEACQEMKHVIGSNAVEMQVFDQDGDTLLVDLKKVSTDNTKNTPLSLREHLVFMELARQDMPPTLNNLYIWLLNVLNMELNAVVSHVNTPSDFYVQLVDSSDFLLLNTKLQNHYGSPGAESKLQIYCPVLAQACVALYNSKDWCRAQVTGFSGGQLVEVRYVDFGNKTTLPVTNLRQIKDEFFALPAMALWCSLADVVSLEHTWSDESIRVFRELTENKLVTVVATKHVSQYTAIPVCVCEVREHSSEHLASIGEILARKGLASLCKQVLVTEPPLLETVVWDPPLDESPLAAGEPVPLIPDPSEVQPNLTLPTSLKDLRVRVTHVTSPGNICVQLLQSDAQLKRIHDLLSREYLKSEPKEVNWKAEMTCAANVNGVWERGKVYSVSSGSLAEVLRCDFGNMVKLHTSNLRPLVPELIGSLLLECCLSDVRPAGGCSTWTATACEFISYYLTGALAIMTIKDPSAARPMPISLYCSNRAGQDVSIADFLISEGLALRERSVKYFSVLLSERERERCFTVPHLSLCFRAAAQRKPDPTLSEEISCPPEGILAGQDECVSTLEDIVREDGDQRSQQWCTSPPKHAPSPTSPPAVRTQAYLPPELPPRRLTRMSICAVSDNGVIYTMTPQTECEFERLQESLQQHIKTLPRQKSYNWKKVLGCAVMGSDMLWYRGQVQEVIGGHVKVQYVDQGIVENIPVCHVYPKVLCETVPQLCVPCQINGVIPVGTVWQWDAVALMKELLLGRTFDVQVVELPEDPRGLVTVEIMLDGMPLSRLMVYHQHATAVPGSSSLEDYVVKAPVPDLDDWDITIEGLEDPSAILGVYSNPKLPDKGKLFQVQIKHIRAPNEVFLSLLDTQECEGETLEEALERVNSDAASLAQLTDFPIEGPCLAQYRDGKYYRAKLLGFAELSPSVRLLVRHVDFGSDDILLPYELRCLPSSLLRFPCGAVCVWLAGFKPQCACVELERVSYRPEWSMRAMLEMIDLLHGCLSAMVTAVEPQLIVYLYNADGTLVHVPLVEKGLAEYD</sequence>
<feature type="region of interest" description="Disordered" evidence="5">
    <location>
        <begin position="108"/>
        <end position="128"/>
    </location>
</feature>
<evidence type="ECO:0000313" key="9">
    <source>
        <dbReference type="Proteomes" id="UP001239994"/>
    </source>
</evidence>
<keyword evidence="9" id="KW-1185">Reference proteome</keyword>
<accession>A0AAD8ZF39</accession>
<feature type="compositionally biased region" description="Basic and acidic residues" evidence="5">
    <location>
        <begin position="336"/>
        <end position="351"/>
    </location>
</feature>
<evidence type="ECO:0000259" key="7">
    <source>
        <dbReference type="PROSITE" id="PS50304"/>
    </source>
</evidence>
<protein>
    <recommendedName>
        <fullName evidence="10">Ring finger protein 17</fullName>
    </recommendedName>
</protein>
<evidence type="ECO:0000256" key="1">
    <source>
        <dbReference type="ARBA" id="ARBA00022723"/>
    </source>
</evidence>
<dbReference type="GO" id="GO:0008270">
    <property type="term" value="F:zinc ion binding"/>
    <property type="evidence" value="ECO:0007669"/>
    <property type="project" value="UniProtKB-KW"/>
</dbReference>
<feature type="domain" description="Tudor" evidence="7">
    <location>
        <begin position="1444"/>
        <end position="1505"/>
    </location>
</feature>
<feature type="non-terminal residue" evidence="8">
    <location>
        <position position="1"/>
    </location>
</feature>
<reference evidence="8" key="1">
    <citation type="submission" date="2023-03" db="EMBL/GenBank/DDBJ databases">
        <title>Electrophorus voltai genome.</title>
        <authorList>
            <person name="Bian C."/>
        </authorList>
    </citation>
    <scope>NUCLEOTIDE SEQUENCE</scope>
    <source>
        <strain evidence="8">CB-2022</strain>
        <tissue evidence="8">Muscle</tissue>
    </source>
</reference>
<feature type="domain" description="Tudor" evidence="7">
    <location>
        <begin position="690"/>
        <end position="748"/>
    </location>
</feature>
<dbReference type="SUPFAM" id="SSF63748">
    <property type="entry name" value="Tudor/PWWP/MBT"/>
    <property type="match status" value="5"/>
</dbReference>
<evidence type="ECO:0000259" key="6">
    <source>
        <dbReference type="PROSITE" id="PS50089"/>
    </source>
</evidence>
<name>A0AAD8ZF39_9TELE</name>
<evidence type="ECO:0000256" key="5">
    <source>
        <dbReference type="SAM" id="MobiDB-lite"/>
    </source>
</evidence>
<dbReference type="InterPro" id="IPR001841">
    <property type="entry name" value="Znf_RING"/>
</dbReference>
<dbReference type="PANTHER" id="PTHR16442:SF1">
    <property type="entry name" value="RING FINGER PROTEIN 17"/>
    <property type="match status" value="1"/>
</dbReference>
<feature type="compositionally biased region" description="Polar residues" evidence="5">
    <location>
        <begin position="321"/>
        <end position="333"/>
    </location>
</feature>
<evidence type="ECO:0000313" key="8">
    <source>
        <dbReference type="EMBL" id="KAK1797875.1"/>
    </source>
</evidence>
<dbReference type="PROSITE" id="PS50304">
    <property type="entry name" value="TUDOR"/>
    <property type="match status" value="3"/>
</dbReference>
<dbReference type="Pfam" id="PF14634">
    <property type="entry name" value="zf-RING_5"/>
    <property type="match status" value="1"/>
</dbReference>